<feature type="region of interest" description="Disordered" evidence="6">
    <location>
        <begin position="204"/>
        <end position="240"/>
    </location>
</feature>
<dbReference type="GO" id="GO:0003723">
    <property type="term" value="F:RNA binding"/>
    <property type="evidence" value="ECO:0007669"/>
    <property type="project" value="InterPro"/>
</dbReference>
<reference evidence="8" key="1">
    <citation type="journal article" date="2023" name="G3 (Bethesda)">
        <title>Whole genome assembly and annotation of the endangered Caribbean coral Acropora cervicornis.</title>
        <authorList>
            <person name="Selwyn J.D."/>
            <person name="Vollmer S.V."/>
        </authorList>
    </citation>
    <scope>NUCLEOTIDE SEQUENCE</scope>
    <source>
        <strain evidence="8">K2</strain>
    </source>
</reference>
<feature type="region of interest" description="Disordered" evidence="6">
    <location>
        <begin position="1"/>
        <end position="50"/>
    </location>
</feature>
<feature type="compositionally biased region" description="Basic and acidic residues" evidence="6">
    <location>
        <begin position="550"/>
        <end position="576"/>
    </location>
</feature>
<dbReference type="SUPFAM" id="SSF90229">
    <property type="entry name" value="CCCH zinc finger"/>
    <property type="match status" value="2"/>
</dbReference>
<feature type="compositionally biased region" description="Acidic residues" evidence="6">
    <location>
        <begin position="577"/>
        <end position="595"/>
    </location>
</feature>
<dbReference type="Proteomes" id="UP001249851">
    <property type="component" value="Unassembled WGS sequence"/>
</dbReference>
<reference evidence="8" key="2">
    <citation type="journal article" date="2023" name="Science">
        <title>Genomic signatures of disease resistance in endangered staghorn corals.</title>
        <authorList>
            <person name="Vollmer S.V."/>
            <person name="Selwyn J.D."/>
            <person name="Despard B.A."/>
            <person name="Roesel C.L."/>
        </authorList>
    </citation>
    <scope>NUCLEOTIDE SEQUENCE</scope>
    <source>
        <strain evidence="8">K2</strain>
    </source>
</reference>
<feature type="region of interest" description="Disordered" evidence="6">
    <location>
        <begin position="453"/>
        <end position="473"/>
    </location>
</feature>
<feature type="compositionally biased region" description="Basic and acidic residues" evidence="6">
    <location>
        <begin position="983"/>
        <end position="1018"/>
    </location>
</feature>
<dbReference type="PROSITE" id="PS50103">
    <property type="entry name" value="ZF_C3H1"/>
    <property type="match status" value="1"/>
</dbReference>
<dbReference type="AlphaFoldDB" id="A0AAD9QVC3"/>
<protein>
    <submittedName>
        <fullName evidence="8">Zinc finger CCCH domain-containing protein 6</fullName>
    </submittedName>
</protein>
<accession>A0AAD9QVC3</accession>
<feature type="region of interest" description="Disordered" evidence="6">
    <location>
        <begin position="541"/>
        <end position="663"/>
    </location>
</feature>
<feature type="zinc finger region" description="C3H1-type" evidence="5">
    <location>
        <begin position="866"/>
        <end position="893"/>
    </location>
</feature>
<name>A0AAD9QVC3_ACRCE</name>
<dbReference type="GO" id="GO:0008270">
    <property type="term" value="F:zinc ion binding"/>
    <property type="evidence" value="ECO:0007669"/>
    <property type="project" value="UniProtKB-KW"/>
</dbReference>
<dbReference type="GO" id="GO:0005634">
    <property type="term" value="C:nucleus"/>
    <property type="evidence" value="ECO:0007669"/>
    <property type="project" value="TreeGrafter"/>
</dbReference>
<keyword evidence="1 5" id="KW-0479">Metal-binding</keyword>
<comment type="caution">
    <text evidence="8">The sequence shown here is derived from an EMBL/GenBank/DDBJ whole genome shotgun (WGS) entry which is preliminary data.</text>
</comment>
<evidence type="ECO:0000256" key="3">
    <source>
        <dbReference type="ARBA" id="ARBA00022771"/>
    </source>
</evidence>
<gene>
    <name evidence="8" type="ORF">P5673_007220</name>
</gene>
<dbReference type="EMBL" id="JARQWQ010000012">
    <property type="protein sequence ID" value="KAK2568222.1"/>
    <property type="molecule type" value="Genomic_DNA"/>
</dbReference>
<dbReference type="InterPro" id="IPR036855">
    <property type="entry name" value="Znf_CCCH_sf"/>
</dbReference>
<sequence>MPLKDILSKPPARIPSSEDPWPKPQPSPPQAPVPKTTSNTCAVNDYRTSPLYSTGRPTLDEFLRTDYLMIPEFLMQVNKAKKAAGIVENKPLVENTKSSTQMGLKNVEKTFSVCPTQLPKALSYAPNPKEGKGVERKEVPVKYTGSAAPHVTDKLTFVGSRNRINSNIVSRGDYDSSEIQTPSSVVRPKQRVKKVMKGGSLVIIPAPEPKNRSLQGRQASLEGNSRETTSGIVPDSSGTRKKGFELLKETCHEDNVNGKGTNETNNNYSGMKPDVRTFNQENANLPKFSPTESKQFNSENSLKDKQSVAVCKTLLVTSSEEEEGILEQNMRLDSELESGKPFCDDENRLTDFILKQRSKDDEIDPVTDENGESRMEAKVVTDTRNHSGHKSPVLNAAPKKEKSNAKYKEKEHKGLKDFHSLQDNSTHFSKIEEMVKFPDDLPVVAFNQKLSNEIEREEGVESDKRQTENPDNPAVVDVLENLVFTSTRQKKGELLGQDECGKVDNDVEDNKTMSVSAIDRERISDSVSTIVVCGNDIDLNDCDSDTGNDDQVHYDDVDADKSGDEVSEIDSLKGDDNADDEEDGVVSSDNDDDEVVCSKENSGEEGDDDYAELVMDGSDSDVDEEEDDFIRGNDDTTEESSDMKSDYDTEDMNLDSDPESNVGGITFYHDTTLSEKRKHLRYRKRLKRKAKNQKKNTRHKKAKIEQQGVNEKNRSEVGPNCGGKAADPKNIHVHNTSSKTSVRENGTKQLESVNQTITGTPSTNQRDTGAAQNKPSAQNSAEEGSLLSMVSSCAVDVTVAASEKIQLRLASLHTFAIPTDRSPLAIKRSRGGQHAKKLKKAKRKAAALERIRNGEPHPRHSAKRQAEPKPICNFYIHGKCRKGEQCPFRHVKSAVVKKKEIGSKCWEAERCKFSHDPLTAETWNLLQTVLNPPPEDSIQQSQDTNPLPADTQTAAANQNTSNTNSWSEDTSPVSASSIYNFRESTRKRSLDTNEARDCHVTGEDKSSRKESPRKKDGRGSFFVPGMYKDTSV</sequence>
<organism evidence="8 9">
    <name type="scientific">Acropora cervicornis</name>
    <name type="common">Staghorn coral</name>
    <dbReference type="NCBI Taxonomy" id="6130"/>
    <lineage>
        <taxon>Eukaryota</taxon>
        <taxon>Metazoa</taxon>
        <taxon>Cnidaria</taxon>
        <taxon>Anthozoa</taxon>
        <taxon>Hexacorallia</taxon>
        <taxon>Scleractinia</taxon>
        <taxon>Astrocoeniina</taxon>
        <taxon>Acroporidae</taxon>
        <taxon>Acropora</taxon>
    </lineage>
</organism>
<feature type="compositionally biased region" description="Polar residues" evidence="6">
    <location>
        <begin position="966"/>
        <end position="979"/>
    </location>
</feature>
<feature type="compositionally biased region" description="Basic residues" evidence="6">
    <location>
        <begin position="687"/>
        <end position="702"/>
    </location>
</feature>
<evidence type="ECO:0000256" key="1">
    <source>
        <dbReference type="ARBA" id="ARBA00022723"/>
    </source>
</evidence>
<feature type="region of interest" description="Disordered" evidence="6">
    <location>
        <begin position="929"/>
        <end position="1032"/>
    </location>
</feature>
<dbReference type="InterPro" id="IPR045124">
    <property type="entry name" value="Su(sable)-like"/>
</dbReference>
<dbReference type="Gene3D" id="4.10.1000.10">
    <property type="entry name" value="Zinc finger, CCCH-type"/>
    <property type="match status" value="1"/>
</dbReference>
<feature type="compositionally biased region" description="Pro residues" evidence="6">
    <location>
        <begin position="22"/>
        <end position="32"/>
    </location>
</feature>
<feature type="compositionally biased region" description="Polar residues" evidence="6">
    <location>
        <begin position="212"/>
        <end position="231"/>
    </location>
</feature>
<feature type="compositionally biased region" description="Polar residues" evidence="6">
    <location>
        <begin position="35"/>
        <end position="50"/>
    </location>
</feature>
<feature type="compositionally biased region" description="Acidic residues" evidence="6">
    <location>
        <begin position="648"/>
        <end position="658"/>
    </location>
</feature>
<evidence type="ECO:0000256" key="2">
    <source>
        <dbReference type="ARBA" id="ARBA00022737"/>
    </source>
</evidence>
<evidence type="ECO:0000256" key="4">
    <source>
        <dbReference type="ARBA" id="ARBA00022833"/>
    </source>
</evidence>
<keyword evidence="3 5" id="KW-0863">Zinc-finger</keyword>
<evidence type="ECO:0000256" key="5">
    <source>
        <dbReference type="PROSITE-ProRule" id="PRU00723"/>
    </source>
</evidence>
<dbReference type="InterPro" id="IPR000571">
    <property type="entry name" value="Znf_CCCH"/>
</dbReference>
<keyword evidence="9" id="KW-1185">Reference proteome</keyword>
<feature type="compositionally biased region" description="Acidic residues" evidence="6">
    <location>
        <begin position="618"/>
        <end position="628"/>
    </location>
</feature>
<feature type="compositionally biased region" description="Polar residues" evidence="6">
    <location>
        <begin position="747"/>
        <end position="782"/>
    </location>
</feature>
<keyword evidence="4 5" id="KW-0862">Zinc</keyword>
<dbReference type="PANTHER" id="PTHR13119">
    <property type="entry name" value="ZINC FINGER CCCH DOMAIN-CONTAINING PROTEI"/>
    <property type="match status" value="1"/>
</dbReference>
<feature type="domain" description="C3H1-type" evidence="7">
    <location>
        <begin position="866"/>
        <end position="893"/>
    </location>
</feature>
<feature type="compositionally biased region" description="Basic and acidic residues" evidence="6">
    <location>
        <begin position="371"/>
        <end position="385"/>
    </location>
</feature>
<dbReference type="GO" id="GO:0045892">
    <property type="term" value="P:negative regulation of DNA-templated transcription"/>
    <property type="evidence" value="ECO:0007669"/>
    <property type="project" value="InterPro"/>
</dbReference>
<evidence type="ECO:0000259" key="7">
    <source>
        <dbReference type="PROSITE" id="PS50103"/>
    </source>
</evidence>
<proteinExistence type="predicted"/>
<feature type="compositionally biased region" description="Low complexity" evidence="6">
    <location>
        <begin position="949"/>
        <end position="965"/>
    </location>
</feature>
<evidence type="ECO:0000313" key="8">
    <source>
        <dbReference type="EMBL" id="KAK2568222.1"/>
    </source>
</evidence>
<evidence type="ECO:0000313" key="9">
    <source>
        <dbReference type="Proteomes" id="UP001249851"/>
    </source>
</evidence>
<dbReference type="PANTHER" id="PTHR13119:SF12">
    <property type="entry name" value="PROTEIN SUPPRESSOR OF SABLE"/>
    <property type="match status" value="1"/>
</dbReference>
<dbReference type="SMART" id="SM00356">
    <property type="entry name" value="ZnF_C3H1"/>
    <property type="match status" value="2"/>
</dbReference>
<feature type="compositionally biased region" description="Basic and acidic residues" evidence="6">
    <location>
        <begin position="453"/>
        <end position="468"/>
    </location>
</feature>
<evidence type="ECO:0000256" key="6">
    <source>
        <dbReference type="SAM" id="MobiDB-lite"/>
    </source>
</evidence>
<feature type="region of interest" description="Disordered" evidence="6">
    <location>
        <begin position="362"/>
        <end position="404"/>
    </location>
</feature>
<keyword evidence="2" id="KW-0677">Repeat</keyword>
<feature type="region of interest" description="Disordered" evidence="6">
    <location>
        <begin position="687"/>
        <end position="783"/>
    </location>
</feature>